<evidence type="ECO:0000256" key="2">
    <source>
        <dbReference type="ARBA" id="ARBA00022670"/>
    </source>
</evidence>
<dbReference type="InterPro" id="IPR023828">
    <property type="entry name" value="Peptidase_S8_Ser-AS"/>
</dbReference>
<evidence type="ECO:0000256" key="3">
    <source>
        <dbReference type="ARBA" id="ARBA00022801"/>
    </source>
</evidence>
<accession>A0A081P3G3</accession>
<sequence length="839" mass="92684">MNGIHLKHTIYSSFLGLTIFLTFTGTVYALEADDPFYAKQTYLKQIHMNEAWNVTQSNSGMIIAVVDTGVDLAHPDLKPNLVPGVNLIHPKQPPADDNGHGTNVAGVIGAVGNNDRGVAGMLWNARIMPIKALEADGSGGEQKLGEGIRYAVDHGAKIVVLSLGLNKYSAYMNDIVRYAEERDVLLVAATGNEGNRVKYPAAYPTVLAVGGVNANGTVNELSNTGPEVDVVAPWDVFSTAIGGSYEAKDGTSMAAPQVAAAAALLWGRNPEMKAYQIRQKIRQTAEDPTGKGWNPGTGYGLLRVDRLLNEPYLADMYEPNNRKDQAKVISVSKKITASFSDGTDNDWYATDASYDGTVNVTLELDSSLSVNVQHTDASGVLTTKTVQGGQTVPFKVTKGRSYFQLQLSDRNRKVETPYGLTTSFDIYRDPYEDNDRQFKAFVLPSRSVKVKGTFHQYNDVDWYEFPVQQTGSLRIHVMTDTARIDPVLLVQKQGEKSVTIDEGDDGATESYYLPEVFPGSYYIRVTNVKDYTNPIVGEYTLAIEYDAKLIDPNEPNNRSYQATAISMDTPYNGLIDKSDDVDWFQFKVEEESFVRVGLSDIPSGVSMYMHLYDGSMNSMATSMNSSSSDSQELSGRFKPGTYYLKLTANRPFDNRMYQLLVNAKPLTGGYTDIRGHWAQNAILNLTGKQVINGYDNYTFQPNRPITRAEATAVISRAFWLSKQKAVSYSDLPETHWAYDHVARATQAGIIDGYPDRTFAPDQPVTRMEMTAMLARSMNMTGKRRGALPFTDVDEEYWGTGLLKQMKAEGLIGGYADGSFRPEQQATRAEFVQMLMGILK</sequence>
<dbReference type="Proteomes" id="UP000028123">
    <property type="component" value="Unassembled WGS sequence"/>
</dbReference>
<evidence type="ECO:0000313" key="9">
    <source>
        <dbReference type="Proteomes" id="UP000028123"/>
    </source>
</evidence>
<name>A0A081P3G3_9BACL</name>
<dbReference type="PROSITE" id="PS00137">
    <property type="entry name" value="SUBTILASE_HIS"/>
    <property type="match status" value="1"/>
</dbReference>
<dbReference type="PROSITE" id="PS51272">
    <property type="entry name" value="SLH"/>
    <property type="match status" value="3"/>
</dbReference>
<dbReference type="Gene3D" id="3.40.50.200">
    <property type="entry name" value="Peptidase S8/S53 domain"/>
    <property type="match status" value="1"/>
</dbReference>
<evidence type="ECO:0000256" key="1">
    <source>
        <dbReference type="ARBA" id="ARBA00011073"/>
    </source>
</evidence>
<dbReference type="PANTHER" id="PTHR43399:SF4">
    <property type="entry name" value="CELL WALL-ASSOCIATED PROTEASE"/>
    <property type="match status" value="1"/>
</dbReference>
<feature type="domain" description="SLH" evidence="7">
    <location>
        <begin position="788"/>
        <end position="839"/>
    </location>
</feature>
<dbReference type="InterPro" id="IPR051048">
    <property type="entry name" value="Peptidase_S8/S53_subtilisin"/>
</dbReference>
<dbReference type="InterPro" id="IPR001119">
    <property type="entry name" value="SLH_dom"/>
</dbReference>
<dbReference type="PROSITE" id="PS51892">
    <property type="entry name" value="SUBTILASE"/>
    <property type="match status" value="1"/>
</dbReference>
<protein>
    <submittedName>
        <fullName evidence="8">Peptidase S8</fullName>
    </submittedName>
</protein>
<keyword evidence="4 5" id="KW-0720">Serine protease</keyword>
<keyword evidence="9" id="KW-1185">Reference proteome</keyword>
<dbReference type="RefSeq" id="WP_036682826.1">
    <property type="nucleotide sequence ID" value="NZ_JNVM01000011.1"/>
</dbReference>
<evidence type="ECO:0000256" key="4">
    <source>
        <dbReference type="ARBA" id="ARBA00022825"/>
    </source>
</evidence>
<feature type="active site" description="Charge relay system" evidence="5">
    <location>
        <position position="100"/>
    </location>
</feature>
<dbReference type="Gene3D" id="2.60.120.380">
    <property type="match status" value="3"/>
</dbReference>
<evidence type="ECO:0000256" key="5">
    <source>
        <dbReference type="PROSITE-ProRule" id="PRU01240"/>
    </source>
</evidence>
<dbReference type="InterPro" id="IPR036852">
    <property type="entry name" value="Peptidase_S8/S53_dom_sf"/>
</dbReference>
<dbReference type="InterPro" id="IPR023827">
    <property type="entry name" value="Peptidase_S8_Asp-AS"/>
</dbReference>
<dbReference type="SUPFAM" id="SSF52743">
    <property type="entry name" value="Subtilisin-like"/>
    <property type="match status" value="1"/>
</dbReference>
<dbReference type="OrthoDB" id="9798386at2"/>
<dbReference type="Pfam" id="PF00082">
    <property type="entry name" value="Peptidase_S8"/>
    <property type="match status" value="1"/>
</dbReference>
<dbReference type="SUPFAM" id="SSF89260">
    <property type="entry name" value="Collagen-binding domain"/>
    <property type="match status" value="3"/>
</dbReference>
<dbReference type="PROSITE" id="PS00136">
    <property type="entry name" value="SUBTILASE_ASP"/>
    <property type="match status" value="1"/>
</dbReference>
<feature type="domain" description="SLH" evidence="7">
    <location>
        <begin position="724"/>
        <end position="787"/>
    </location>
</feature>
<evidence type="ECO:0000256" key="6">
    <source>
        <dbReference type="RuleBase" id="RU003355"/>
    </source>
</evidence>
<comment type="similarity">
    <text evidence="1 5 6">Belongs to the peptidase S8 family.</text>
</comment>
<organism evidence="8 9">
    <name type="scientific">Paenibacillus tyrfis</name>
    <dbReference type="NCBI Taxonomy" id="1501230"/>
    <lineage>
        <taxon>Bacteria</taxon>
        <taxon>Bacillati</taxon>
        <taxon>Bacillota</taxon>
        <taxon>Bacilli</taxon>
        <taxon>Bacillales</taxon>
        <taxon>Paenibacillaceae</taxon>
        <taxon>Paenibacillus</taxon>
    </lineage>
</organism>
<reference evidence="8 9" key="1">
    <citation type="submission" date="2014-06" db="EMBL/GenBank/DDBJ databases">
        <title>Draft genome sequence of Paenibacillus sp. MSt1.</title>
        <authorList>
            <person name="Aw Y.K."/>
            <person name="Ong K.S."/>
            <person name="Gan H.M."/>
            <person name="Lee S.M."/>
        </authorList>
    </citation>
    <scope>NUCLEOTIDE SEQUENCE [LARGE SCALE GENOMIC DNA]</scope>
    <source>
        <strain evidence="8 9">MSt1</strain>
    </source>
</reference>
<dbReference type="GO" id="GO:0006508">
    <property type="term" value="P:proteolysis"/>
    <property type="evidence" value="ECO:0007669"/>
    <property type="project" value="UniProtKB-KW"/>
</dbReference>
<proteinExistence type="inferred from homology"/>
<evidence type="ECO:0000313" key="8">
    <source>
        <dbReference type="EMBL" id="KEQ25236.1"/>
    </source>
</evidence>
<dbReference type="PROSITE" id="PS00138">
    <property type="entry name" value="SUBTILASE_SER"/>
    <property type="match status" value="1"/>
</dbReference>
<dbReference type="GO" id="GO:0004252">
    <property type="term" value="F:serine-type endopeptidase activity"/>
    <property type="evidence" value="ECO:0007669"/>
    <property type="project" value="UniProtKB-UniRule"/>
</dbReference>
<feature type="domain" description="SLH" evidence="7">
    <location>
        <begin position="665"/>
        <end position="723"/>
    </location>
</feature>
<keyword evidence="3 5" id="KW-0378">Hydrolase</keyword>
<dbReference type="eggNOG" id="COG1404">
    <property type="taxonomic scope" value="Bacteria"/>
</dbReference>
<dbReference type="InterPro" id="IPR000209">
    <property type="entry name" value="Peptidase_S8/S53_dom"/>
</dbReference>
<dbReference type="EMBL" id="JNVM01000011">
    <property type="protein sequence ID" value="KEQ25236.1"/>
    <property type="molecule type" value="Genomic_DNA"/>
</dbReference>
<dbReference type="PANTHER" id="PTHR43399">
    <property type="entry name" value="SUBTILISIN-RELATED"/>
    <property type="match status" value="1"/>
</dbReference>
<comment type="caution">
    <text evidence="8">The sequence shown here is derived from an EMBL/GenBank/DDBJ whole genome shotgun (WGS) entry which is preliminary data.</text>
</comment>
<feature type="active site" description="Charge relay system" evidence="5">
    <location>
        <position position="252"/>
    </location>
</feature>
<dbReference type="InterPro" id="IPR015500">
    <property type="entry name" value="Peptidase_S8_subtilisin-rel"/>
</dbReference>
<feature type="active site" description="Charge relay system" evidence="5">
    <location>
        <position position="67"/>
    </location>
</feature>
<dbReference type="PRINTS" id="PR00723">
    <property type="entry name" value="SUBTILISIN"/>
</dbReference>
<dbReference type="Pfam" id="PF00395">
    <property type="entry name" value="SLH"/>
    <property type="match status" value="3"/>
</dbReference>
<keyword evidence="2 5" id="KW-0645">Protease</keyword>
<dbReference type="AlphaFoldDB" id="A0A081P3G3"/>
<gene>
    <name evidence="8" type="ORF">ET33_04040</name>
</gene>
<dbReference type="MEROPS" id="S08.004"/>
<evidence type="ECO:0000259" key="7">
    <source>
        <dbReference type="PROSITE" id="PS51272"/>
    </source>
</evidence>
<dbReference type="InterPro" id="IPR022398">
    <property type="entry name" value="Peptidase_S8_His-AS"/>
</dbReference>